<organism evidence="2 3">
    <name type="scientific">Gomphillus americanus</name>
    <dbReference type="NCBI Taxonomy" id="1940652"/>
    <lineage>
        <taxon>Eukaryota</taxon>
        <taxon>Fungi</taxon>
        <taxon>Dikarya</taxon>
        <taxon>Ascomycota</taxon>
        <taxon>Pezizomycotina</taxon>
        <taxon>Lecanoromycetes</taxon>
        <taxon>OSLEUM clade</taxon>
        <taxon>Ostropomycetidae</taxon>
        <taxon>Ostropales</taxon>
        <taxon>Graphidaceae</taxon>
        <taxon>Gomphilloideae</taxon>
        <taxon>Gomphillus</taxon>
    </lineage>
</organism>
<dbReference type="InterPro" id="IPR012337">
    <property type="entry name" value="RNaseH-like_sf"/>
</dbReference>
<dbReference type="InterPro" id="IPR006941">
    <property type="entry name" value="RNase_CAF1"/>
</dbReference>
<dbReference type="EMBL" id="CAJPDQ010000004">
    <property type="protein sequence ID" value="CAF9908661.1"/>
    <property type="molecule type" value="Genomic_DNA"/>
</dbReference>
<dbReference type="InterPro" id="IPR036397">
    <property type="entry name" value="RNaseH_sf"/>
</dbReference>
<reference evidence="2" key="1">
    <citation type="submission" date="2021-03" db="EMBL/GenBank/DDBJ databases">
        <authorList>
            <person name="Tagirdzhanova G."/>
        </authorList>
    </citation>
    <scope>NUCLEOTIDE SEQUENCE</scope>
</reference>
<dbReference type="GO" id="GO:0000289">
    <property type="term" value="P:nuclear-transcribed mRNA poly(A) tail shortening"/>
    <property type="evidence" value="ECO:0007669"/>
    <property type="project" value="TreeGrafter"/>
</dbReference>
<accession>A0A8H3ETL0</accession>
<dbReference type="GO" id="GO:1990431">
    <property type="term" value="P:priRNA 3'-end processing"/>
    <property type="evidence" value="ECO:0007669"/>
    <property type="project" value="TreeGrafter"/>
</dbReference>
<comment type="caution">
    <text evidence="2">The sequence shown here is derived from an EMBL/GenBank/DDBJ whole genome shotgun (WGS) entry which is preliminary data.</text>
</comment>
<dbReference type="GO" id="GO:0005634">
    <property type="term" value="C:nucleus"/>
    <property type="evidence" value="ECO:0007669"/>
    <property type="project" value="TreeGrafter"/>
</dbReference>
<dbReference type="PANTHER" id="PTHR15092">
    <property type="entry name" value="POLY A -SPECIFIC RIBONUCLEASE/TARGET OF EGR1, MEMBER 1"/>
    <property type="match status" value="1"/>
</dbReference>
<keyword evidence="3" id="KW-1185">Reference proteome</keyword>
<name>A0A8H3ETL0_9LECA</name>
<evidence type="ECO:0000313" key="3">
    <source>
        <dbReference type="Proteomes" id="UP000664169"/>
    </source>
</evidence>
<dbReference type="GO" id="GO:0000175">
    <property type="term" value="F:3'-5'-RNA exonuclease activity"/>
    <property type="evidence" value="ECO:0007669"/>
    <property type="project" value="TreeGrafter"/>
</dbReference>
<gene>
    <name evidence="2" type="ORF">GOMPHAMPRED_006253</name>
</gene>
<evidence type="ECO:0000313" key="2">
    <source>
        <dbReference type="EMBL" id="CAF9908661.1"/>
    </source>
</evidence>
<dbReference type="InterPro" id="IPR051181">
    <property type="entry name" value="CAF1_poly(A)_ribonucleases"/>
</dbReference>
<dbReference type="Proteomes" id="UP000664169">
    <property type="component" value="Unassembled WGS sequence"/>
</dbReference>
<dbReference type="AlphaFoldDB" id="A0A8H3ETL0"/>
<sequence length="426" mass="48268">MQSSSVAFLQVHGFQIEKPFTIGVPYLSHYEEVLARAEESRINGNIPNPDFLSRIFDPAQLAFITKIKATITEWLGMEEKPNFLNIGPDYFDHARQLSRGFTLIERQFIHELVKAEFPHLASHNLTGYVRVNFRDTHREAAIAKYNAGIFEATLQRQIGLRYLFDGMIHSDGLENFNILSCFTRKTAPKTHGDQQRVVEQFKEVKEKLRRPTVLVGHNVFTDLVNFYACFIGPLPATVEGFQKDIHSFFPLIIDTKYLAAQLGKTSGLRSSLTGLDLELKDMPLPRVECHAHHLRYSCHEQFFGHEAGFDSCITARVLIRLSAKLEALNRPETQPEKSGGDLIDFGEDTDAEIVNPYSRELAEVFGIDLSLSNTQSKPDGMLNPVGNNRPINTQISDFIPGFETPFWQSYGNRLMVNGTIEHVCHL</sequence>
<evidence type="ECO:0000256" key="1">
    <source>
        <dbReference type="ARBA" id="ARBA00008372"/>
    </source>
</evidence>
<protein>
    <submittedName>
        <fullName evidence="2">Uncharacterized protein</fullName>
    </submittedName>
</protein>
<dbReference type="Pfam" id="PF04857">
    <property type="entry name" value="CAF1"/>
    <property type="match status" value="1"/>
</dbReference>
<dbReference type="GO" id="GO:1990432">
    <property type="term" value="P:siRNA 3'-end processing"/>
    <property type="evidence" value="ECO:0007669"/>
    <property type="project" value="TreeGrafter"/>
</dbReference>
<dbReference type="Gene3D" id="3.30.420.10">
    <property type="entry name" value="Ribonuclease H-like superfamily/Ribonuclease H"/>
    <property type="match status" value="1"/>
</dbReference>
<dbReference type="OrthoDB" id="1432093at2759"/>
<dbReference type="GO" id="GO:0003723">
    <property type="term" value="F:RNA binding"/>
    <property type="evidence" value="ECO:0007669"/>
    <property type="project" value="TreeGrafter"/>
</dbReference>
<dbReference type="PANTHER" id="PTHR15092:SF22">
    <property type="entry name" value="POLY(A)-SPECIFIC RIBONUCLEASE PNLDC1"/>
    <property type="match status" value="1"/>
</dbReference>
<dbReference type="SUPFAM" id="SSF53098">
    <property type="entry name" value="Ribonuclease H-like"/>
    <property type="match status" value="1"/>
</dbReference>
<proteinExistence type="inferred from homology"/>
<comment type="similarity">
    <text evidence="1">Belongs to the CAF1 family.</text>
</comment>